<dbReference type="PANTHER" id="PTHR47135:SF1">
    <property type="entry name" value="FIBRONECTIN TYPE III DOMAIN-CONTAINING PROTEIN 7"/>
    <property type="match status" value="1"/>
</dbReference>
<evidence type="ECO:0000259" key="1">
    <source>
        <dbReference type="PROSITE" id="PS50853"/>
    </source>
</evidence>
<evidence type="ECO:0000313" key="2">
    <source>
        <dbReference type="EMBL" id="NOU87279.1"/>
    </source>
</evidence>
<dbReference type="Gene3D" id="3.30.1920.20">
    <property type="match status" value="2"/>
</dbReference>
<accession>A0ABX1Z4K3</accession>
<dbReference type="InterPro" id="IPR013783">
    <property type="entry name" value="Ig-like_fold"/>
</dbReference>
<dbReference type="CDD" id="cd00063">
    <property type="entry name" value="FN3"/>
    <property type="match status" value="1"/>
</dbReference>
<gene>
    <name evidence="2" type="ORF">GC102_16020</name>
</gene>
<feature type="domain" description="Fibronectin type-III" evidence="1">
    <location>
        <begin position="570"/>
        <end position="656"/>
    </location>
</feature>
<protein>
    <recommendedName>
        <fullName evidence="1">Fibronectin type-III domain-containing protein</fullName>
    </recommendedName>
</protein>
<feature type="non-terminal residue" evidence="2">
    <location>
        <position position="1809"/>
    </location>
</feature>
<feature type="domain" description="Fibronectin type-III" evidence="1">
    <location>
        <begin position="39"/>
        <end position="124"/>
    </location>
</feature>
<feature type="domain" description="Fibronectin type-III" evidence="1">
    <location>
        <begin position="303"/>
        <end position="394"/>
    </location>
</feature>
<comment type="caution">
    <text evidence="2">The sequence shown here is derived from an EMBL/GenBank/DDBJ whole genome shotgun (WGS) entry which is preliminary data.</text>
</comment>
<reference evidence="2 3" key="1">
    <citation type="submission" date="2019-10" db="EMBL/GenBank/DDBJ databases">
        <title>Description of Paenibacillus choica sp. nov.</title>
        <authorList>
            <person name="Carlier A."/>
            <person name="Qi S."/>
        </authorList>
    </citation>
    <scope>NUCLEOTIDE SEQUENCE [LARGE SCALE GENOMIC DNA]</scope>
    <source>
        <strain evidence="2 3">LMG 31460</strain>
    </source>
</reference>
<proteinExistence type="predicted"/>
<dbReference type="EMBL" id="WHOC01000080">
    <property type="protein sequence ID" value="NOU87279.1"/>
    <property type="molecule type" value="Genomic_DNA"/>
</dbReference>
<name>A0ABX1Z4K3_9BACL</name>
<evidence type="ECO:0000313" key="3">
    <source>
        <dbReference type="Proteomes" id="UP000658690"/>
    </source>
</evidence>
<dbReference type="InterPro" id="IPR003961">
    <property type="entry name" value="FN3_dom"/>
</dbReference>
<dbReference type="PANTHER" id="PTHR47135">
    <property type="entry name" value="FIBRONECTIN TYPE III DOMAIN-CONTAINING PROTEIN 7"/>
    <property type="match status" value="1"/>
</dbReference>
<dbReference type="RefSeq" id="WP_171690471.1">
    <property type="nucleotide sequence ID" value="NZ_WHOC01000080.1"/>
</dbReference>
<keyword evidence="3" id="KW-1185">Reference proteome</keyword>
<dbReference type="NCBIfam" id="NF047446">
    <property type="entry name" value="barrel_OmpL47"/>
    <property type="match status" value="2"/>
</dbReference>
<dbReference type="SUPFAM" id="SSF49265">
    <property type="entry name" value="Fibronectin type III"/>
    <property type="match status" value="7"/>
</dbReference>
<sequence>MSMKKSRQMSMVLTLLLFVQLIFPALHAWGATDNGTILPPSNLATQLLTPDDVKLTWSPVYGATGYTVYSITYGQLINVGTTTTASFTMNDLTEGSYSYVVSTLSSGGESGPCAPVNINITYPDMIAPATLTYTIQNGNNIVLNWGTAPNVQTYNLYVNQEGGRKLVYSGTARTFTVNNVAEGIYTYTVTASHTLYGESPNSAPVEIAVGYPTMTAPSGLTYTVATDDVTLKWNTTAYATGYNVYQIIDNQKVLKSSKITGTTVSYMNLPAGNYTYIIHSFSDRFGESVEGSTISLTVGTMVPPSNLTFKLQNVNDLVLTWSAATNATSYKVYQVINGEKILKNTVTGTTVTFTNMQAGDYVYEVHSSNNLFGESVDGSTVSLSVGSVTMTPPVTFTSKLQNLTDIVLTWTVAPNATSYNIYQVIGDQKVLKSTVTGTTITYVNMPAGDYVYEVHSVSTRFGESAEGTQTALTVGEVVMAAPGNFAYKFQNVNDIVLIWTVAPNATAYKVYQIVDGAKVLKSTVTGMTVTYANMSAGDYLYEVHSYSDRYGESVAGSQVSITVDAVTMAAPGNPTAKVQNVTDVVLTWTAVANTTNYKVYQVSGGQKVLKSTVTGTTVTYTNLAAGDYTYEIHSNSTRFGESAEGAQVTFSIVLPTILPPTNLVQSVTSATAFSLNWDAAANGNSYKVYQIVNGQKVLKSTVATTTVSYTNMQPGDYTYEVHTVSTRFGESVDGVQLTFTLNGQTMQAPASLTYSLANVNDLTLRWTSVPYATSYKVYQVIDSQKVLKSTLTGLTVTYTNIPGGDYHYVVDSYSTILGESPEGAEVSFNLTLPTMVGPGNLAAKVQNGNDVVLTWDTVPYANSYKVYEVVNGVEVLKSTVTTLTVTYTNVTAGDHTYVVHSVSTKFGESLEGSKVNHSMVFPVMQAPGSLTQTIANGNDITLKWDTVPYANSYKVYEIVNGTEVLKSTVTTLTVTYTNVTAGDHTYVVHSVSTKFGESLEGSKVNLSMVFPVMQAPGSLTQTIANGNDITLKWGTVPYANSYKVYQIVDGQKVLKSTVTTTSVSYLRSPAGDYTYEVHSYSTRYGESQEGSQLSFTLDQNWTAAPDQVTQTIVNGNDITLQWGAVANVASYNIYQVINGEKVLKKSQTATTFTFANMPEGEYTYEVHSVGTRFGESPDGASVSFTLDFPVMQAPATLTQTIANGNDITLKWGTSTYVTSYKVYQVVDGEKVLKSTLTGTTVTYTNMPAGDYTYEVHSYSSRFGESPEGRQLTFTLVHPIMQAPANVTKSITNGNDISLLWGTSTYATTYKVYQIVDGQKVLKSTQTGTAIGFYNMPAGDYTYEIHSYSSRFGESPEGGELSFTLVHPVMEAPGNVTKSITNGNDITLKWGTVTYATAYRVYQIVDGQRELKKTQTGTTVTFTNMPESDYNYEIYSYSDRFGESPLAGLSTFTLTWPVLQPSQLKGTVTNANNLTLTWTTATWANEYRVYEVTGDTRQLMYKGAALTTQLFNLTEKNHYYELVIYNTRFGESAPSNRLNFDIIFPDMQSPVASSRLLSPTSAVITWNFVTYANGYNVYEIVNGQPILLVKNLNNLSYTVNNLSYANHLYYVSSYSNSFGESDPSNTVEAKLIIDTEAPVTTATAPADWTNQIAAVTLSATDNETGVANTFYSLNDQAFVSGTAVTISQEGNNKVSYYSVDKVGNTEATKIIYVKIDKMAPLTKASVVQGWSKEAIVTLAAIDDQSGVAKTLYSVNGGVYAEGTSVTVSQEGVSQVSFYSVDQAGNAEKAQTVEVKIDRTAPVTTATATEG</sequence>
<dbReference type="InterPro" id="IPR036116">
    <property type="entry name" value="FN3_sf"/>
</dbReference>
<dbReference type="InterPro" id="IPR058094">
    <property type="entry name" value="Ig-like_OmpL47-like"/>
</dbReference>
<dbReference type="Proteomes" id="UP000658690">
    <property type="component" value="Unassembled WGS sequence"/>
</dbReference>
<organism evidence="2 3">
    <name type="scientific">Paenibacillus germinis</name>
    <dbReference type="NCBI Taxonomy" id="2654979"/>
    <lineage>
        <taxon>Bacteria</taxon>
        <taxon>Bacillati</taxon>
        <taxon>Bacillota</taxon>
        <taxon>Bacilli</taxon>
        <taxon>Bacillales</taxon>
        <taxon>Paenibacillaceae</taxon>
        <taxon>Paenibacillus</taxon>
    </lineage>
</organism>
<dbReference type="PROSITE" id="PS50853">
    <property type="entry name" value="FN3"/>
    <property type="match status" value="3"/>
</dbReference>
<dbReference type="Gene3D" id="2.60.40.10">
    <property type="entry name" value="Immunoglobulins"/>
    <property type="match status" value="16"/>
</dbReference>
<dbReference type="SMART" id="SM00060">
    <property type="entry name" value="FN3"/>
    <property type="match status" value="18"/>
</dbReference>